<dbReference type="PANTHER" id="PTHR44688:SF16">
    <property type="entry name" value="DNA-BINDING TRANSCRIPTIONAL ACTIVATOR DEVR_DOSR"/>
    <property type="match status" value="1"/>
</dbReference>
<evidence type="ECO:0000256" key="3">
    <source>
        <dbReference type="ARBA" id="ARBA00023163"/>
    </source>
</evidence>
<keyword evidence="2" id="KW-0238">DNA-binding</keyword>
<dbReference type="InterPro" id="IPR036388">
    <property type="entry name" value="WH-like_DNA-bd_sf"/>
</dbReference>
<name>A0A1X2LE57_9MYCO</name>
<dbReference type="SUPFAM" id="SSF46894">
    <property type="entry name" value="C-terminal effector domain of the bipartite response regulators"/>
    <property type="match status" value="1"/>
</dbReference>
<evidence type="ECO:0000256" key="1">
    <source>
        <dbReference type="ARBA" id="ARBA00023015"/>
    </source>
</evidence>
<dbReference type="AlphaFoldDB" id="A0A1X2LE57"/>
<keyword evidence="6" id="KW-1185">Reference proteome</keyword>
<dbReference type="SMART" id="SM00065">
    <property type="entry name" value="GAF"/>
    <property type="match status" value="1"/>
</dbReference>
<dbReference type="Pfam" id="PF00196">
    <property type="entry name" value="GerE"/>
    <property type="match status" value="1"/>
</dbReference>
<dbReference type="GO" id="GO:0003677">
    <property type="term" value="F:DNA binding"/>
    <property type="evidence" value="ECO:0007669"/>
    <property type="project" value="UniProtKB-KW"/>
</dbReference>
<keyword evidence="1" id="KW-0805">Transcription regulation</keyword>
<proteinExistence type="predicted"/>
<dbReference type="GO" id="GO:0006355">
    <property type="term" value="P:regulation of DNA-templated transcription"/>
    <property type="evidence" value="ECO:0007669"/>
    <property type="project" value="InterPro"/>
</dbReference>
<dbReference type="Pfam" id="PF13185">
    <property type="entry name" value="GAF_2"/>
    <property type="match status" value="1"/>
</dbReference>
<accession>A0A1X2LE57</accession>
<protein>
    <recommendedName>
        <fullName evidence="4">HTH luxR-type domain-containing protein</fullName>
    </recommendedName>
</protein>
<dbReference type="PROSITE" id="PS50043">
    <property type="entry name" value="HTH_LUXR_2"/>
    <property type="match status" value="1"/>
</dbReference>
<dbReference type="CDD" id="cd06170">
    <property type="entry name" value="LuxR_C_like"/>
    <property type="match status" value="1"/>
</dbReference>
<dbReference type="InterPro" id="IPR016032">
    <property type="entry name" value="Sig_transdc_resp-reg_C-effctor"/>
</dbReference>
<dbReference type="SMART" id="SM00421">
    <property type="entry name" value="HTH_LUXR"/>
    <property type="match status" value="1"/>
</dbReference>
<keyword evidence="3" id="KW-0804">Transcription</keyword>
<dbReference type="Gene3D" id="3.30.450.40">
    <property type="match status" value="1"/>
</dbReference>
<reference evidence="5 6" key="1">
    <citation type="submission" date="2017-04" db="EMBL/GenBank/DDBJ databases">
        <title>The new phylogeny of genus Mycobacterium.</title>
        <authorList>
            <person name="Tortoli E."/>
            <person name="Trovato A."/>
            <person name="Cirillo D.M."/>
        </authorList>
    </citation>
    <scope>NUCLEOTIDE SEQUENCE [LARGE SCALE GENOMIC DNA]</scope>
    <source>
        <strain evidence="5 6">DSM 45247</strain>
    </source>
</reference>
<dbReference type="InterPro" id="IPR029016">
    <property type="entry name" value="GAF-like_dom_sf"/>
</dbReference>
<dbReference type="InterPro" id="IPR003018">
    <property type="entry name" value="GAF"/>
</dbReference>
<evidence type="ECO:0000259" key="4">
    <source>
        <dbReference type="PROSITE" id="PS50043"/>
    </source>
</evidence>
<comment type="caution">
    <text evidence="5">The sequence shown here is derived from an EMBL/GenBank/DDBJ whole genome shotgun (WGS) entry which is preliminary data.</text>
</comment>
<feature type="domain" description="HTH luxR-type" evidence="4">
    <location>
        <begin position="249"/>
        <end position="315"/>
    </location>
</feature>
<evidence type="ECO:0000313" key="5">
    <source>
        <dbReference type="EMBL" id="OSC32264.1"/>
    </source>
</evidence>
<dbReference type="Proteomes" id="UP000242320">
    <property type="component" value="Unassembled WGS sequence"/>
</dbReference>
<evidence type="ECO:0000256" key="2">
    <source>
        <dbReference type="ARBA" id="ARBA00023125"/>
    </source>
</evidence>
<dbReference type="PRINTS" id="PR00038">
    <property type="entry name" value="HTHLUXR"/>
</dbReference>
<organism evidence="5 6">
    <name type="scientific">Mycolicibacterium vulneris</name>
    <dbReference type="NCBI Taxonomy" id="547163"/>
    <lineage>
        <taxon>Bacteria</taxon>
        <taxon>Bacillati</taxon>
        <taxon>Actinomycetota</taxon>
        <taxon>Actinomycetes</taxon>
        <taxon>Mycobacteriales</taxon>
        <taxon>Mycobacteriaceae</taxon>
        <taxon>Mycolicibacterium</taxon>
    </lineage>
</organism>
<evidence type="ECO:0000313" key="6">
    <source>
        <dbReference type="Proteomes" id="UP000242320"/>
    </source>
</evidence>
<dbReference type="PANTHER" id="PTHR44688">
    <property type="entry name" value="DNA-BINDING TRANSCRIPTIONAL ACTIVATOR DEVR_DOSR"/>
    <property type="match status" value="1"/>
</dbReference>
<dbReference type="SUPFAM" id="SSF55781">
    <property type="entry name" value="GAF domain-like"/>
    <property type="match status" value="1"/>
</dbReference>
<dbReference type="EMBL" id="NCXM01000001">
    <property type="protein sequence ID" value="OSC32264.1"/>
    <property type="molecule type" value="Genomic_DNA"/>
</dbReference>
<dbReference type="Gene3D" id="1.10.10.10">
    <property type="entry name" value="Winged helix-like DNA-binding domain superfamily/Winged helix DNA-binding domain"/>
    <property type="match status" value="1"/>
</dbReference>
<sequence length="322" mass="34664">MAYEPAQMSSPAASVASGSDDGFGENLSNLIGALDQLRRLTTAQAVFRLAPKLLCETGAWARVMISSVAGSTWSPLALFGLTDTGTAILEIDGVVEDLHIALASPLVEAEVVRRRLPALITDVQNEPRTHRPLVTRTGTHEYVVAPVVADSVVVGLLHADRPAKSQTLSALDRDLLRLFADGVGLCIERAELNERAQRQQNILAEACSAFGSLPALCGVPELQLGAQLGNESLNATGTHERARPEQHRESARLARLTSREREVLALLASGATNAQLADRLTVAESTIKSHVKHILHKLGSANRAAAISCYMRESRNDERRPR</sequence>
<gene>
    <name evidence="5" type="ORF">B8W69_00195</name>
</gene>
<dbReference type="InterPro" id="IPR000792">
    <property type="entry name" value="Tscrpt_reg_LuxR_C"/>
</dbReference>